<proteinExistence type="predicted"/>
<organism evidence="1 2">
    <name type="scientific">Methanimicrococcus hongohii</name>
    <dbReference type="NCBI Taxonomy" id="3028295"/>
    <lineage>
        <taxon>Archaea</taxon>
        <taxon>Methanobacteriati</taxon>
        <taxon>Methanobacteriota</taxon>
        <taxon>Stenosarchaea group</taxon>
        <taxon>Methanomicrobia</taxon>
        <taxon>Methanosarcinales</taxon>
        <taxon>Methanosarcinaceae</taxon>
        <taxon>Methanimicrococcus</taxon>
    </lineage>
</organism>
<dbReference type="Proteomes" id="UP001302978">
    <property type="component" value="Chromosome"/>
</dbReference>
<evidence type="ECO:0000313" key="1">
    <source>
        <dbReference type="EMBL" id="WNY23468.1"/>
    </source>
</evidence>
<evidence type="ECO:0000313" key="2">
    <source>
        <dbReference type="Proteomes" id="UP001302978"/>
    </source>
</evidence>
<dbReference type="AlphaFoldDB" id="A0AA97A1Q7"/>
<dbReference type="KEGG" id="mehf:MmiHf6_07750"/>
<dbReference type="EMBL" id="CP131059">
    <property type="protein sequence ID" value="WNY23468.1"/>
    <property type="molecule type" value="Genomic_DNA"/>
</dbReference>
<sequence>MQREYASEIFRYIGKAPEPTPEEEEEIRKLLEEANADWE</sequence>
<gene>
    <name evidence="1" type="ORF">MmiHf6_07750</name>
</gene>
<accession>A0AA97A1Q7</accession>
<protein>
    <submittedName>
        <fullName evidence="1">Uncharacterized protein</fullName>
    </submittedName>
</protein>
<keyword evidence="2" id="KW-1185">Reference proteome</keyword>
<name>A0AA97A1Q7_9EURY</name>
<reference evidence="1 2" key="1">
    <citation type="submission" date="2023-07" db="EMBL/GenBank/DDBJ databases">
        <title>Closed genoem sequence of Methanomicrococcus sp. Hf6.</title>
        <authorList>
            <person name="Poehlein A."/>
            <person name="Protasov E."/>
            <person name="Platt K."/>
            <person name="Reeh H."/>
            <person name="Daniel R."/>
            <person name="Brune A."/>
        </authorList>
    </citation>
    <scope>NUCLEOTIDE SEQUENCE [LARGE SCALE GENOMIC DNA]</scope>
    <source>
        <strain evidence="1 2">Hf6</strain>
    </source>
</reference>